<evidence type="ECO:0000256" key="7">
    <source>
        <dbReference type="ARBA" id="ARBA00023136"/>
    </source>
</evidence>
<dbReference type="OrthoDB" id="10013439at2759"/>
<dbReference type="STRING" id="667725.A0A0L0FE94"/>
<dbReference type="GeneID" id="25912898"/>
<keyword evidence="5" id="KW-0256">Endoplasmic reticulum</keyword>
<feature type="domain" description="Malectin" evidence="10">
    <location>
        <begin position="42"/>
        <end position="178"/>
    </location>
</feature>
<keyword evidence="7" id="KW-0472">Membrane</keyword>
<dbReference type="Proteomes" id="UP000054560">
    <property type="component" value="Unassembled WGS sequence"/>
</dbReference>
<dbReference type="Pfam" id="PF11721">
    <property type="entry name" value="Malectin"/>
    <property type="match status" value="1"/>
</dbReference>
<dbReference type="PANTHER" id="PTHR13460:SF0">
    <property type="entry name" value="MALECTIN"/>
    <property type="match status" value="1"/>
</dbReference>
<protein>
    <recommendedName>
        <fullName evidence="10">Malectin domain-containing protein</fullName>
    </recommendedName>
</protein>
<keyword evidence="3" id="KW-0812">Transmembrane</keyword>
<keyword evidence="4" id="KW-0732">Signal</keyword>
<dbReference type="PANTHER" id="PTHR13460">
    <property type="match status" value="1"/>
</dbReference>
<sequence>MQLQLVQAQQKQLPQLRRIPPGFYKNVKNDKGNTQYRQENIIHALNCAGEEFTDTRGITYVSDAPYVLGGAEPEEASGHFSVSRVAAKDQELYHTCQQAAQDGIGALIYRLPIPKDGDFVAILKFANILNVRSSEPLVFDIIMNNVLLVGDLDVNELAGVATAHHEYIPFTVSDGRRYFKLADGQKYPMADKGVIEIELRRFDYAGGCDACEDDSDYPFLNTADDSASTQDDEKSGEKLAPYICSLVIFHGKLEDVPKLIVPFKLQPNTKNYWLENLEWFEADIGRYMNHESATIYEDLSVEEENLVAIKSICLYPVGDCVI</sequence>
<dbReference type="AlphaFoldDB" id="A0A0L0FE94"/>
<proteinExistence type="inferred from homology"/>
<evidence type="ECO:0000256" key="5">
    <source>
        <dbReference type="ARBA" id="ARBA00022824"/>
    </source>
</evidence>
<keyword evidence="9" id="KW-0119">Carbohydrate metabolism</keyword>
<comment type="subcellular location">
    <subcellularLocation>
        <location evidence="1">Endoplasmic reticulum membrane</location>
        <topology evidence="1">Single-pass type I membrane protein</topology>
    </subcellularLocation>
</comment>
<organism evidence="11 12">
    <name type="scientific">Sphaeroforma arctica JP610</name>
    <dbReference type="NCBI Taxonomy" id="667725"/>
    <lineage>
        <taxon>Eukaryota</taxon>
        <taxon>Ichthyosporea</taxon>
        <taxon>Ichthyophonida</taxon>
        <taxon>Sphaeroforma</taxon>
    </lineage>
</organism>
<evidence type="ECO:0000256" key="1">
    <source>
        <dbReference type="ARBA" id="ARBA00004115"/>
    </source>
</evidence>
<evidence type="ECO:0000313" key="12">
    <source>
        <dbReference type="Proteomes" id="UP000054560"/>
    </source>
</evidence>
<evidence type="ECO:0000256" key="8">
    <source>
        <dbReference type="ARBA" id="ARBA00023180"/>
    </source>
</evidence>
<reference evidence="11 12" key="1">
    <citation type="submission" date="2011-02" db="EMBL/GenBank/DDBJ databases">
        <title>The Genome Sequence of Sphaeroforma arctica JP610.</title>
        <authorList>
            <consortium name="The Broad Institute Genome Sequencing Platform"/>
            <person name="Russ C."/>
            <person name="Cuomo C."/>
            <person name="Young S.K."/>
            <person name="Zeng Q."/>
            <person name="Gargeya S."/>
            <person name="Alvarado L."/>
            <person name="Berlin A."/>
            <person name="Chapman S.B."/>
            <person name="Chen Z."/>
            <person name="Freedman E."/>
            <person name="Gellesch M."/>
            <person name="Goldberg J."/>
            <person name="Griggs A."/>
            <person name="Gujja S."/>
            <person name="Heilman E."/>
            <person name="Heiman D."/>
            <person name="Howarth C."/>
            <person name="Mehta T."/>
            <person name="Neiman D."/>
            <person name="Pearson M."/>
            <person name="Roberts A."/>
            <person name="Saif S."/>
            <person name="Shea T."/>
            <person name="Shenoy N."/>
            <person name="Sisk P."/>
            <person name="Stolte C."/>
            <person name="Sykes S."/>
            <person name="White J."/>
            <person name="Yandava C."/>
            <person name="Burger G."/>
            <person name="Gray M.W."/>
            <person name="Holland P.W.H."/>
            <person name="King N."/>
            <person name="Lang F.B.F."/>
            <person name="Roger A.J."/>
            <person name="Ruiz-Trillo I."/>
            <person name="Haas B."/>
            <person name="Nusbaum C."/>
            <person name="Birren B."/>
        </authorList>
    </citation>
    <scope>NUCLEOTIDE SEQUENCE [LARGE SCALE GENOMIC DNA]</scope>
    <source>
        <strain evidence="11 12">JP610</strain>
    </source>
</reference>
<keyword evidence="6" id="KW-1133">Transmembrane helix</keyword>
<name>A0A0L0FE94_9EUKA</name>
<evidence type="ECO:0000256" key="6">
    <source>
        <dbReference type="ARBA" id="ARBA00022989"/>
    </source>
</evidence>
<evidence type="ECO:0000256" key="3">
    <source>
        <dbReference type="ARBA" id="ARBA00022692"/>
    </source>
</evidence>
<gene>
    <name evidence="11" type="ORF">SARC_12394</name>
</gene>
<keyword evidence="8" id="KW-0325">Glycoprotein</keyword>
<evidence type="ECO:0000256" key="9">
    <source>
        <dbReference type="ARBA" id="ARBA00023277"/>
    </source>
</evidence>
<comment type="similarity">
    <text evidence="2">Belongs to the malectin family.</text>
</comment>
<evidence type="ECO:0000313" key="11">
    <source>
        <dbReference type="EMBL" id="KNC75074.1"/>
    </source>
</evidence>
<dbReference type="InterPro" id="IPR021720">
    <property type="entry name" value="Malectin_dom"/>
</dbReference>
<evidence type="ECO:0000259" key="10">
    <source>
        <dbReference type="Pfam" id="PF11721"/>
    </source>
</evidence>
<dbReference type="RefSeq" id="XP_014148976.1">
    <property type="nucleotide sequence ID" value="XM_014293501.1"/>
</dbReference>
<evidence type="ECO:0000256" key="4">
    <source>
        <dbReference type="ARBA" id="ARBA00022729"/>
    </source>
</evidence>
<dbReference type="EMBL" id="KQ243867">
    <property type="protein sequence ID" value="KNC75074.1"/>
    <property type="molecule type" value="Genomic_DNA"/>
</dbReference>
<accession>A0A0L0FE94</accession>
<dbReference type="Gene3D" id="2.60.120.430">
    <property type="entry name" value="Galactose-binding lectin"/>
    <property type="match status" value="1"/>
</dbReference>
<keyword evidence="12" id="KW-1185">Reference proteome</keyword>
<evidence type="ECO:0000256" key="2">
    <source>
        <dbReference type="ARBA" id="ARBA00009141"/>
    </source>
</evidence>
<dbReference type="GO" id="GO:0005789">
    <property type="term" value="C:endoplasmic reticulum membrane"/>
    <property type="evidence" value="ECO:0007669"/>
    <property type="project" value="UniProtKB-SubCell"/>
</dbReference>
<dbReference type="eggNOG" id="KOG3593">
    <property type="taxonomic scope" value="Eukaryota"/>
</dbReference>
<dbReference type="InterPro" id="IPR039155">
    <property type="entry name" value="MLEC"/>
</dbReference>
<dbReference type="GO" id="GO:0030246">
    <property type="term" value="F:carbohydrate binding"/>
    <property type="evidence" value="ECO:0007669"/>
    <property type="project" value="InterPro"/>
</dbReference>